<accession>A0A2S0VRV9</accession>
<evidence type="ECO:0000313" key="3">
    <source>
        <dbReference type="Proteomes" id="UP000244441"/>
    </source>
</evidence>
<dbReference type="OrthoDB" id="9180266at2"/>
<dbReference type="Proteomes" id="UP000244441">
    <property type="component" value="Chromosome"/>
</dbReference>
<evidence type="ECO:0000259" key="1">
    <source>
        <dbReference type="Pfam" id="PF08376"/>
    </source>
</evidence>
<gene>
    <name evidence="2" type="ORF">C2869_10855</name>
</gene>
<feature type="domain" description="Nitrate/nitrite sensing protein" evidence="1">
    <location>
        <begin position="44"/>
        <end position="264"/>
    </location>
</feature>
<keyword evidence="3" id="KW-1185">Reference proteome</keyword>
<dbReference type="AlphaFoldDB" id="A0A2S0VRV9"/>
<dbReference type="KEGG" id="cate:C2869_10855"/>
<sequence>MGMLVIGIILGLIVIAVYGAQRKQRKILNDQKSGLRHIKQVKLLISLLQKHRGLSAAWCQGDSSVMAELNLLKSDIRKVVIELEGHGLTQQFDRFAAFQDHWSRLAKHKDDLSAESSFKQHTHMIANVLYLLEDVAEKYHLSQEFLPEFTHVGYLWRELLAVTESVGQSRAVGTSAVTAKQCSSVERIRLKFLRQHITHVSEKVLKQMKTGSDSELNKFIDQGVQHTRYLTSAIVNEILEPEEIVMQRSDYFDLATQTMDSLLSIFDHQVLQIELAVTK</sequence>
<organism evidence="2 3">
    <name type="scientific">Saccharobesus litoralis</name>
    <dbReference type="NCBI Taxonomy" id="2172099"/>
    <lineage>
        <taxon>Bacteria</taxon>
        <taxon>Pseudomonadati</taxon>
        <taxon>Pseudomonadota</taxon>
        <taxon>Gammaproteobacteria</taxon>
        <taxon>Alteromonadales</taxon>
        <taxon>Alteromonadaceae</taxon>
        <taxon>Saccharobesus</taxon>
    </lineage>
</organism>
<evidence type="ECO:0000313" key="2">
    <source>
        <dbReference type="EMBL" id="AWB66902.1"/>
    </source>
</evidence>
<reference evidence="2 3" key="1">
    <citation type="submission" date="2018-01" db="EMBL/GenBank/DDBJ databases">
        <title>Genome sequence of a Cantenovulum-like bacteria.</title>
        <authorList>
            <person name="Tan W.R."/>
            <person name="Lau N.-S."/>
            <person name="Go F."/>
            <person name="Amirul A.-A.A."/>
        </authorList>
    </citation>
    <scope>NUCLEOTIDE SEQUENCE [LARGE SCALE GENOMIC DNA]</scope>
    <source>
        <strain evidence="2 3">CCB-QB4</strain>
    </source>
</reference>
<protein>
    <recommendedName>
        <fullName evidence="1">Nitrate/nitrite sensing protein domain-containing protein</fullName>
    </recommendedName>
</protein>
<dbReference type="InterPro" id="IPR013587">
    <property type="entry name" value="Nitrate/nitrite_sensing"/>
</dbReference>
<dbReference type="EMBL" id="CP026604">
    <property type="protein sequence ID" value="AWB66902.1"/>
    <property type="molecule type" value="Genomic_DNA"/>
</dbReference>
<name>A0A2S0VRV9_9ALTE</name>
<dbReference type="RefSeq" id="WP_108602958.1">
    <property type="nucleotide sequence ID" value="NZ_CP026604.1"/>
</dbReference>
<dbReference type="Pfam" id="PF08376">
    <property type="entry name" value="NIT"/>
    <property type="match status" value="1"/>
</dbReference>
<proteinExistence type="predicted"/>